<keyword evidence="6 8" id="KW-1133">Transmembrane helix</keyword>
<evidence type="ECO:0000256" key="6">
    <source>
        <dbReference type="ARBA" id="ARBA00022989"/>
    </source>
</evidence>
<feature type="transmembrane region" description="Helical" evidence="8">
    <location>
        <begin position="12"/>
        <end position="33"/>
    </location>
</feature>
<keyword evidence="2" id="KW-1003">Cell membrane</keyword>
<evidence type="ECO:0000256" key="2">
    <source>
        <dbReference type="ARBA" id="ARBA00022475"/>
    </source>
</evidence>
<dbReference type="Proteomes" id="UP001193081">
    <property type="component" value="Unassembled WGS sequence"/>
</dbReference>
<feature type="transmembrane region" description="Helical" evidence="8">
    <location>
        <begin position="319"/>
        <end position="337"/>
    </location>
</feature>
<keyword evidence="10" id="KW-1185">Reference proteome</keyword>
<comment type="caution">
    <text evidence="9">The sequence shown here is derived from an EMBL/GenBank/DDBJ whole genome shotgun (WGS) entry which is preliminary data.</text>
</comment>
<name>A0ABS4DAA6_9CHLR</name>
<accession>A0ABS4DAA6</accession>
<evidence type="ECO:0000256" key="7">
    <source>
        <dbReference type="ARBA" id="ARBA00023136"/>
    </source>
</evidence>
<keyword evidence="3" id="KW-0328">Glycosyltransferase</keyword>
<sequence length="665" mass="72571">MITSPHPRSRTLFVALTLLLSGWYLLTMSGHTYSPDEETMLAVTRSLFEQGDVAVRNDADEPFSALRPGREGQSFSPYGVLPSLLALPLYALGSWFGGSDPATSSYTARFAVMMLNGPITAATAALIAWWALKLGARHRWAVLLALLYGLATFAWPYARTFFSEPVAALLLLLAAERAWSAGQFLRQSGSASPHPSRAHSSSPPKEHLASVSLMLFCSGLAAGLLPTTRIAAGVALPILGLYLLWMSGEAWRQRRYREAWLVPFAWGVGLVPGLAILVWYNLARFGTPFASGYASEANLFTAPLTEGLYGLLVSPGKSLFLFAPPVLLALPGAVVLWRRGHREAVLLGLGLFLSHLLLYARWGEWQGGGVWGPRFLLPAIPPLILLAAGLWQHNPDEGHAPRGRSRIGLVILVGVIGFVGNLGGVLFNFSTYVVLATPTDKVYTLSGSPLLGHWQMLAERWRAYTAPAPICHLGDGWYASEDPGGALLPRRTGAQGKLRCATAGTQLTFTLDDRRPAEAPTSQLTLWLNEERIGTPPTGTIRTYRLLIPSGRARLKIEAVTWNPQAIGFSERNDELGPQLMVLRGRTEDGVPITIANTAIAPLPTRTRPRWAWYYDPPNQHLLDHWAWYLPRIELTGPRAWTGALLIIVTGSALLGSGIRLQRQS</sequence>
<evidence type="ECO:0000313" key="10">
    <source>
        <dbReference type="Proteomes" id="UP001193081"/>
    </source>
</evidence>
<feature type="transmembrane region" description="Helical" evidence="8">
    <location>
        <begin position="230"/>
        <end position="248"/>
    </location>
</feature>
<reference evidence="9 10" key="1">
    <citation type="submission" date="2021-03" db="EMBL/GenBank/DDBJ databases">
        <authorList>
            <person name="Grouzdev D.S."/>
        </authorList>
    </citation>
    <scope>NUCLEOTIDE SEQUENCE [LARGE SCALE GENOMIC DNA]</scope>
    <source>
        <strain evidence="9 10">M50-1</strain>
    </source>
</reference>
<evidence type="ECO:0008006" key="11">
    <source>
        <dbReference type="Google" id="ProtNLM"/>
    </source>
</evidence>
<dbReference type="PANTHER" id="PTHR33908">
    <property type="entry name" value="MANNOSYLTRANSFERASE YKCB-RELATED"/>
    <property type="match status" value="1"/>
</dbReference>
<evidence type="ECO:0000256" key="3">
    <source>
        <dbReference type="ARBA" id="ARBA00022676"/>
    </source>
</evidence>
<protein>
    <recommendedName>
        <fullName evidence="11">Glycosyltransferase RgtA/B/C/D-like domain-containing protein</fullName>
    </recommendedName>
</protein>
<evidence type="ECO:0000313" key="9">
    <source>
        <dbReference type="EMBL" id="MBP1466384.1"/>
    </source>
</evidence>
<evidence type="ECO:0000256" key="1">
    <source>
        <dbReference type="ARBA" id="ARBA00004651"/>
    </source>
</evidence>
<keyword evidence="5 8" id="KW-0812">Transmembrane</keyword>
<feature type="transmembrane region" description="Helical" evidence="8">
    <location>
        <begin position="260"/>
        <end position="280"/>
    </location>
</feature>
<feature type="transmembrane region" description="Helical" evidence="8">
    <location>
        <begin position="640"/>
        <end position="659"/>
    </location>
</feature>
<feature type="transmembrane region" description="Helical" evidence="8">
    <location>
        <begin position="407"/>
        <end position="429"/>
    </location>
</feature>
<evidence type="ECO:0000256" key="5">
    <source>
        <dbReference type="ARBA" id="ARBA00022692"/>
    </source>
</evidence>
<organism evidence="9 10">
    <name type="scientific">Candidatus Chloroploca mongolica</name>
    <dbReference type="NCBI Taxonomy" id="2528176"/>
    <lineage>
        <taxon>Bacteria</taxon>
        <taxon>Bacillati</taxon>
        <taxon>Chloroflexota</taxon>
        <taxon>Chloroflexia</taxon>
        <taxon>Chloroflexales</taxon>
        <taxon>Chloroflexineae</taxon>
        <taxon>Oscillochloridaceae</taxon>
        <taxon>Candidatus Chloroploca</taxon>
    </lineage>
</organism>
<feature type="transmembrane region" description="Helical" evidence="8">
    <location>
        <begin position="374"/>
        <end position="391"/>
    </location>
</feature>
<comment type="subcellular location">
    <subcellularLocation>
        <location evidence="1">Cell membrane</location>
        <topology evidence="1">Multi-pass membrane protein</topology>
    </subcellularLocation>
</comment>
<feature type="transmembrane region" description="Helical" evidence="8">
    <location>
        <begin position="138"/>
        <end position="158"/>
    </location>
</feature>
<feature type="transmembrane region" description="Helical" evidence="8">
    <location>
        <begin position="110"/>
        <end position="132"/>
    </location>
</feature>
<evidence type="ECO:0000256" key="8">
    <source>
        <dbReference type="SAM" id="Phobius"/>
    </source>
</evidence>
<keyword evidence="7 8" id="KW-0472">Membrane</keyword>
<dbReference type="InterPro" id="IPR050297">
    <property type="entry name" value="LipidA_mod_glycosyltrf_83"/>
</dbReference>
<dbReference type="RefSeq" id="WP_135478376.1">
    <property type="nucleotide sequence ID" value="NZ_SIJK02000018.1"/>
</dbReference>
<dbReference type="EMBL" id="SIJK02000018">
    <property type="protein sequence ID" value="MBP1466384.1"/>
    <property type="molecule type" value="Genomic_DNA"/>
</dbReference>
<evidence type="ECO:0000256" key="4">
    <source>
        <dbReference type="ARBA" id="ARBA00022679"/>
    </source>
</evidence>
<dbReference type="PANTHER" id="PTHR33908:SF11">
    <property type="entry name" value="MEMBRANE PROTEIN"/>
    <property type="match status" value="1"/>
</dbReference>
<proteinExistence type="predicted"/>
<keyword evidence="4" id="KW-0808">Transferase</keyword>
<feature type="transmembrane region" description="Helical" evidence="8">
    <location>
        <begin position="344"/>
        <end position="362"/>
    </location>
</feature>
<gene>
    <name evidence="9" type="ORF">EYB53_011780</name>
</gene>